<evidence type="ECO:0000256" key="1">
    <source>
        <dbReference type="SAM" id="MobiDB-lite"/>
    </source>
</evidence>
<name>A0AA86SXE7_9FABA</name>
<evidence type="ECO:0000313" key="3">
    <source>
        <dbReference type="Proteomes" id="UP001189624"/>
    </source>
</evidence>
<accession>A0AA86SXE7</accession>
<feature type="region of interest" description="Disordered" evidence="1">
    <location>
        <begin position="17"/>
        <end position="36"/>
    </location>
</feature>
<keyword evidence="3" id="KW-1185">Reference proteome</keyword>
<reference evidence="2" key="1">
    <citation type="submission" date="2023-10" db="EMBL/GenBank/DDBJ databases">
        <authorList>
            <person name="Domelevo Entfellner J.-B."/>
        </authorList>
    </citation>
    <scope>NUCLEOTIDE SEQUENCE</scope>
</reference>
<dbReference type="Proteomes" id="UP001189624">
    <property type="component" value="Chromosome 6"/>
</dbReference>
<gene>
    <name evidence="2" type="ORF">AYBTSS11_LOCUS19577</name>
</gene>
<proteinExistence type="predicted"/>
<dbReference type="EMBL" id="OY731403">
    <property type="protein sequence ID" value="CAJ1963070.1"/>
    <property type="molecule type" value="Genomic_DNA"/>
</dbReference>
<protein>
    <submittedName>
        <fullName evidence="2">Uncharacterized protein</fullName>
    </submittedName>
</protein>
<evidence type="ECO:0000313" key="2">
    <source>
        <dbReference type="EMBL" id="CAJ1963070.1"/>
    </source>
</evidence>
<organism evidence="2 3">
    <name type="scientific">Sphenostylis stenocarpa</name>
    <dbReference type="NCBI Taxonomy" id="92480"/>
    <lineage>
        <taxon>Eukaryota</taxon>
        <taxon>Viridiplantae</taxon>
        <taxon>Streptophyta</taxon>
        <taxon>Embryophyta</taxon>
        <taxon>Tracheophyta</taxon>
        <taxon>Spermatophyta</taxon>
        <taxon>Magnoliopsida</taxon>
        <taxon>eudicotyledons</taxon>
        <taxon>Gunneridae</taxon>
        <taxon>Pentapetalae</taxon>
        <taxon>rosids</taxon>
        <taxon>fabids</taxon>
        <taxon>Fabales</taxon>
        <taxon>Fabaceae</taxon>
        <taxon>Papilionoideae</taxon>
        <taxon>50 kb inversion clade</taxon>
        <taxon>NPAAA clade</taxon>
        <taxon>indigoferoid/millettioid clade</taxon>
        <taxon>Phaseoleae</taxon>
        <taxon>Sphenostylis</taxon>
    </lineage>
</organism>
<sequence>MKVVRPTLSVVSACITHGTAGPPIGHSQRSQRRERGRVFVDDEANDFEHMRRQRSSTKGKAICNMITLKSNLKYSVGQKMEILLSPNSKVLKKIAKTARISGRVKNP</sequence>
<dbReference type="Gramene" id="rna-AYBTSS11_LOCUS19577">
    <property type="protein sequence ID" value="CAJ1963070.1"/>
    <property type="gene ID" value="gene-AYBTSS11_LOCUS19577"/>
</dbReference>
<dbReference type="AlphaFoldDB" id="A0AA86SXE7"/>